<reference evidence="2 3" key="1">
    <citation type="submission" date="2024-02" db="EMBL/GenBank/DDBJ databases">
        <authorList>
            <person name="Daric V."/>
            <person name="Darras S."/>
        </authorList>
    </citation>
    <scope>NUCLEOTIDE SEQUENCE [LARGE SCALE GENOMIC DNA]</scope>
</reference>
<accession>A0ABP0F8T6</accession>
<comment type="caution">
    <text evidence="2">The sequence shown here is derived from an EMBL/GenBank/DDBJ whole genome shotgun (WGS) entry which is preliminary data.</text>
</comment>
<evidence type="ECO:0000313" key="3">
    <source>
        <dbReference type="Proteomes" id="UP001642483"/>
    </source>
</evidence>
<organism evidence="2 3">
    <name type="scientific">Clavelina lepadiformis</name>
    <name type="common">Light-bulb sea squirt</name>
    <name type="synonym">Ascidia lepadiformis</name>
    <dbReference type="NCBI Taxonomy" id="159417"/>
    <lineage>
        <taxon>Eukaryota</taxon>
        <taxon>Metazoa</taxon>
        <taxon>Chordata</taxon>
        <taxon>Tunicata</taxon>
        <taxon>Ascidiacea</taxon>
        <taxon>Aplousobranchia</taxon>
        <taxon>Clavelinidae</taxon>
        <taxon>Clavelina</taxon>
    </lineage>
</organism>
<dbReference type="InterPro" id="IPR031481">
    <property type="entry name" value="Glyco_tran_10_N"/>
</dbReference>
<dbReference type="Proteomes" id="UP001642483">
    <property type="component" value="Unassembled WGS sequence"/>
</dbReference>
<keyword evidence="3" id="KW-1185">Reference proteome</keyword>
<gene>
    <name evidence="2" type="ORF">CVLEPA_LOCUS4220</name>
</gene>
<protein>
    <recommendedName>
        <fullName evidence="1">Fucosyltransferase N-terminal domain-containing protein</fullName>
    </recommendedName>
</protein>
<dbReference type="Pfam" id="PF17039">
    <property type="entry name" value="Glyco_tran_10_N"/>
    <property type="match status" value="1"/>
</dbReference>
<evidence type="ECO:0000259" key="1">
    <source>
        <dbReference type="Pfam" id="PF17039"/>
    </source>
</evidence>
<sequence>MPKEVRSKNSRFRSQSYRKEWEKENWAQGWLKVSSQGASKAFCQFCDKNILAGKSELMRHAKTAQHCQNAAQVLGSTSMEQYVTKSLGITSVGKHEENEKRMTLREALHFASLKKKIILEWCPPAGSSLHGVDEKRCGNCKVTDNRSLILSLDTAAVVFNKFCGQRSSMPPDHIRRPDQLYIWKSDESPPTTHKYKNAELDDFEENYFNATETYRSAQD</sequence>
<name>A0ABP0F8T6_CLALP</name>
<dbReference type="EMBL" id="CAWYQH010000013">
    <property type="protein sequence ID" value="CAK8674523.1"/>
    <property type="molecule type" value="Genomic_DNA"/>
</dbReference>
<proteinExistence type="predicted"/>
<evidence type="ECO:0000313" key="2">
    <source>
        <dbReference type="EMBL" id="CAK8674523.1"/>
    </source>
</evidence>
<dbReference type="SUPFAM" id="SSF53756">
    <property type="entry name" value="UDP-Glycosyltransferase/glycogen phosphorylase"/>
    <property type="match status" value="1"/>
</dbReference>
<feature type="domain" description="Fucosyltransferase N-terminal" evidence="1">
    <location>
        <begin position="114"/>
        <end position="217"/>
    </location>
</feature>